<dbReference type="AlphaFoldDB" id="A0AAD7ETJ6"/>
<sequence length="128" mass="14596">SGVYTFACVCYQVFQPLGPSSLVLELSMISTGRSKPTWPASCPRTPVLDNLWDLFQECWTQNPRERLTAEQIVQRLVGHGIQATTNQSITDRDDILTAKFRRSLQVEPLLPSIAQLAHTFFWRRFVVT</sequence>
<reference evidence="1" key="1">
    <citation type="submission" date="2023-03" db="EMBL/GenBank/DDBJ databases">
        <title>Massive genome expansion in bonnet fungi (Mycena s.s.) driven by repeated elements and novel gene families across ecological guilds.</title>
        <authorList>
            <consortium name="Lawrence Berkeley National Laboratory"/>
            <person name="Harder C.B."/>
            <person name="Miyauchi S."/>
            <person name="Viragh M."/>
            <person name="Kuo A."/>
            <person name="Thoen E."/>
            <person name="Andreopoulos B."/>
            <person name="Lu D."/>
            <person name="Skrede I."/>
            <person name="Drula E."/>
            <person name="Henrissat B."/>
            <person name="Morin E."/>
            <person name="Kohler A."/>
            <person name="Barry K."/>
            <person name="LaButti K."/>
            <person name="Morin E."/>
            <person name="Salamov A."/>
            <person name="Lipzen A."/>
            <person name="Mereny Z."/>
            <person name="Hegedus B."/>
            <person name="Baldrian P."/>
            <person name="Stursova M."/>
            <person name="Weitz H."/>
            <person name="Taylor A."/>
            <person name="Grigoriev I.V."/>
            <person name="Nagy L.G."/>
            <person name="Martin F."/>
            <person name="Kauserud H."/>
        </authorList>
    </citation>
    <scope>NUCLEOTIDE SEQUENCE</scope>
    <source>
        <strain evidence="1">CBHHK002</strain>
    </source>
</reference>
<dbReference type="InterPro" id="IPR011009">
    <property type="entry name" value="Kinase-like_dom_sf"/>
</dbReference>
<comment type="caution">
    <text evidence="1">The sequence shown here is derived from an EMBL/GenBank/DDBJ whole genome shotgun (WGS) entry which is preliminary data.</text>
</comment>
<dbReference type="Gene3D" id="1.10.510.10">
    <property type="entry name" value="Transferase(Phosphotransferase) domain 1"/>
    <property type="match status" value="1"/>
</dbReference>
<evidence type="ECO:0000313" key="1">
    <source>
        <dbReference type="EMBL" id="KAJ7348253.1"/>
    </source>
</evidence>
<accession>A0AAD7ETJ6</accession>
<evidence type="ECO:0000313" key="2">
    <source>
        <dbReference type="Proteomes" id="UP001218218"/>
    </source>
</evidence>
<keyword evidence="2" id="KW-1185">Reference proteome</keyword>
<protein>
    <recommendedName>
        <fullName evidence="3">Serine-threonine/tyrosine-protein kinase catalytic domain-containing protein</fullName>
    </recommendedName>
</protein>
<dbReference type="Proteomes" id="UP001218218">
    <property type="component" value="Unassembled WGS sequence"/>
</dbReference>
<organism evidence="1 2">
    <name type="scientific">Mycena albidolilacea</name>
    <dbReference type="NCBI Taxonomy" id="1033008"/>
    <lineage>
        <taxon>Eukaryota</taxon>
        <taxon>Fungi</taxon>
        <taxon>Dikarya</taxon>
        <taxon>Basidiomycota</taxon>
        <taxon>Agaricomycotina</taxon>
        <taxon>Agaricomycetes</taxon>
        <taxon>Agaricomycetidae</taxon>
        <taxon>Agaricales</taxon>
        <taxon>Marasmiineae</taxon>
        <taxon>Mycenaceae</taxon>
        <taxon>Mycena</taxon>
    </lineage>
</organism>
<proteinExistence type="predicted"/>
<dbReference type="SUPFAM" id="SSF56112">
    <property type="entry name" value="Protein kinase-like (PK-like)"/>
    <property type="match status" value="1"/>
</dbReference>
<name>A0AAD7ETJ6_9AGAR</name>
<dbReference type="EMBL" id="JARIHO010000017">
    <property type="protein sequence ID" value="KAJ7348253.1"/>
    <property type="molecule type" value="Genomic_DNA"/>
</dbReference>
<gene>
    <name evidence="1" type="ORF">DFH08DRAFT_698618</name>
</gene>
<feature type="non-terminal residue" evidence="1">
    <location>
        <position position="128"/>
    </location>
</feature>
<evidence type="ECO:0008006" key="3">
    <source>
        <dbReference type="Google" id="ProtNLM"/>
    </source>
</evidence>